<feature type="domain" description="AMP-binding enzyme C-terminal" evidence="4">
    <location>
        <begin position="441"/>
        <end position="516"/>
    </location>
</feature>
<reference evidence="5 6" key="1">
    <citation type="submission" date="2023-06" db="EMBL/GenBank/DDBJ databases">
        <title>Microbacterium sp. nov., isolated from a waste landfill.</title>
        <authorList>
            <person name="Wen W."/>
        </authorList>
    </citation>
    <scope>NUCLEOTIDE SEQUENCE [LARGE SCALE GENOMIC DNA]</scope>
    <source>
        <strain evidence="5 6">ASV49</strain>
    </source>
</reference>
<proteinExistence type="inferred from homology"/>
<gene>
    <name evidence="5" type="ORF">QSV35_07525</name>
</gene>
<evidence type="ECO:0000259" key="3">
    <source>
        <dbReference type="Pfam" id="PF00501"/>
    </source>
</evidence>
<evidence type="ECO:0000313" key="6">
    <source>
        <dbReference type="Proteomes" id="UP001235064"/>
    </source>
</evidence>
<accession>A0ABT7MXK0</accession>
<dbReference type="Pfam" id="PF13193">
    <property type="entry name" value="AMP-binding_C"/>
    <property type="match status" value="1"/>
</dbReference>
<dbReference type="Gene3D" id="3.30.300.30">
    <property type="match status" value="1"/>
</dbReference>
<feature type="domain" description="AMP-dependent synthetase/ligase" evidence="3">
    <location>
        <begin position="30"/>
        <end position="390"/>
    </location>
</feature>
<organism evidence="5 6">
    <name type="scientific">Microbacterium candidum</name>
    <dbReference type="NCBI Taxonomy" id="3041922"/>
    <lineage>
        <taxon>Bacteria</taxon>
        <taxon>Bacillati</taxon>
        <taxon>Actinomycetota</taxon>
        <taxon>Actinomycetes</taxon>
        <taxon>Micrococcales</taxon>
        <taxon>Microbacteriaceae</taxon>
        <taxon>Microbacterium</taxon>
    </lineage>
</organism>
<comment type="similarity">
    <text evidence="1">Belongs to the ATP-dependent AMP-binding enzyme family.</text>
</comment>
<dbReference type="InterPro" id="IPR042099">
    <property type="entry name" value="ANL_N_sf"/>
</dbReference>
<evidence type="ECO:0000259" key="4">
    <source>
        <dbReference type="Pfam" id="PF13193"/>
    </source>
</evidence>
<keyword evidence="6" id="KW-1185">Reference proteome</keyword>
<comment type="caution">
    <text evidence="5">The sequence shown here is derived from an EMBL/GenBank/DDBJ whole genome shotgun (WGS) entry which is preliminary data.</text>
</comment>
<dbReference type="Proteomes" id="UP001235064">
    <property type="component" value="Unassembled WGS sequence"/>
</dbReference>
<dbReference type="EMBL" id="JASXSZ010000002">
    <property type="protein sequence ID" value="MDL9979179.1"/>
    <property type="molecule type" value="Genomic_DNA"/>
</dbReference>
<dbReference type="InterPro" id="IPR020845">
    <property type="entry name" value="AMP-binding_CS"/>
</dbReference>
<evidence type="ECO:0000313" key="5">
    <source>
        <dbReference type="EMBL" id="MDL9979179.1"/>
    </source>
</evidence>
<dbReference type="Pfam" id="PF00501">
    <property type="entry name" value="AMP-binding"/>
    <property type="match status" value="1"/>
</dbReference>
<dbReference type="PANTHER" id="PTHR24096">
    <property type="entry name" value="LONG-CHAIN-FATTY-ACID--COA LIGASE"/>
    <property type="match status" value="1"/>
</dbReference>
<dbReference type="PANTHER" id="PTHR24096:SF149">
    <property type="entry name" value="AMP-BINDING DOMAIN-CONTAINING PROTEIN-RELATED"/>
    <property type="match status" value="1"/>
</dbReference>
<dbReference type="RefSeq" id="WP_286288044.1">
    <property type="nucleotide sequence ID" value="NZ_JASXSZ010000002.1"/>
</dbReference>
<dbReference type="InterPro" id="IPR025110">
    <property type="entry name" value="AMP-bd_C"/>
</dbReference>
<evidence type="ECO:0000256" key="1">
    <source>
        <dbReference type="ARBA" id="ARBA00006432"/>
    </source>
</evidence>
<name>A0ABT7MXK0_9MICO</name>
<dbReference type="PROSITE" id="PS00455">
    <property type="entry name" value="AMP_BINDING"/>
    <property type="match status" value="1"/>
</dbReference>
<dbReference type="Gene3D" id="3.40.50.12780">
    <property type="entry name" value="N-terminal domain of ligase-like"/>
    <property type="match status" value="1"/>
</dbReference>
<dbReference type="InterPro" id="IPR045851">
    <property type="entry name" value="AMP-bd_C_sf"/>
</dbReference>
<evidence type="ECO:0000256" key="2">
    <source>
        <dbReference type="ARBA" id="ARBA00022598"/>
    </source>
</evidence>
<sequence>MFTSLLPDVEIPDVGIHEFLFGSLREEDLARPAVIDPKTGAETTYGALSAQIDALAGALAARDVGVGTVVALLCPNIPVYLTALYGVLRTGATVTTVNSLSTADEIEVQLRDAGVTWAVTISPLLAPIAEAASRVGIADDRLIVIDGAPGHPDLLSLLSEKRAAPDVAFDPATHVALLPYSSGTSGTPKGVMLSDRNLIANILQMKTVTDVRPENRVHALMPFFHAYGLCVILGVPLIGRAALVPMARFDFIEFLGDVERTRCSHLFIAPPIVVALAKHPAVAEFDLASVEVVYSGAAPLDGGTMQAASDRVGAPVLQGFGMTELSPAGFLPVLGRPDIPLGSVGLLVPNDTCRIVDIASGEEIADFGADGWTEPGELWIAGPNVMLGYLGNLEATDATIDADGFLHTGDVGRAHRDGYFEIVDRVKELIKYHGHQVAPAELEALLLSNPQIADAAVIGVKDADGEEIPKAFVVPLPGATLTADEVMEYVAERVEPHKKVRLVEFVDAIPKSAAGKILRRRLRDREALARQ</sequence>
<dbReference type="SUPFAM" id="SSF56801">
    <property type="entry name" value="Acetyl-CoA synthetase-like"/>
    <property type="match status" value="1"/>
</dbReference>
<protein>
    <submittedName>
        <fullName evidence="5">AMP-binding protein</fullName>
    </submittedName>
</protein>
<keyword evidence="2" id="KW-0436">Ligase</keyword>
<dbReference type="InterPro" id="IPR000873">
    <property type="entry name" value="AMP-dep_synth/lig_dom"/>
</dbReference>